<sequence length="121" mass="13630">MDMRRALRAHAELHNAKAGRGCPLPSRDTSAGSEIVEDVWVARGCRSARRCANGPRAETLIDWGLKNCFKENFLDVWGCYPPSMSHSEDVCPWRYKSDCQAPPCVRAGDKCVKQRALMLEY</sequence>
<gene>
    <name evidence="1" type="ORF">Slati_2167600</name>
</gene>
<comment type="caution">
    <text evidence="1">The sequence shown here is derived from an EMBL/GenBank/DDBJ whole genome shotgun (WGS) entry which is preliminary data.</text>
</comment>
<proteinExistence type="predicted"/>
<reference evidence="1" key="1">
    <citation type="submission" date="2020-06" db="EMBL/GenBank/DDBJ databases">
        <authorList>
            <person name="Li T."/>
            <person name="Hu X."/>
            <person name="Zhang T."/>
            <person name="Song X."/>
            <person name="Zhang H."/>
            <person name="Dai N."/>
            <person name="Sheng W."/>
            <person name="Hou X."/>
            <person name="Wei L."/>
        </authorList>
    </citation>
    <scope>NUCLEOTIDE SEQUENCE</scope>
    <source>
        <strain evidence="1">KEN1</strain>
        <tissue evidence="1">Leaf</tissue>
    </source>
</reference>
<organism evidence="1">
    <name type="scientific">Sesamum latifolium</name>
    <dbReference type="NCBI Taxonomy" id="2727402"/>
    <lineage>
        <taxon>Eukaryota</taxon>
        <taxon>Viridiplantae</taxon>
        <taxon>Streptophyta</taxon>
        <taxon>Embryophyta</taxon>
        <taxon>Tracheophyta</taxon>
        <taxon>Spermatophyta</taxon>
        <taxon>Magnoliopsida</taxon>
        <taxon>eudicotyledons</taxon>
        <taxon>Gunneridae</taxon>
        <taxon>Pentapetalae</taxon>
        <taxon>asterids</taxon>
        <taxon>lamiids</taxon>
        <taxon>Lamiales</taxon>
        <taxon>Pedaliaceae</taxon>
        <taxon>Sesamum</taxon>
    </lineage>
</organism>
<reference evidence="1" key="2">
    <citation type="journal article" date="2024" name="Plant">
        <title>Genomic evolution and insights into agronomic trait innovations of Sesamum species.</title>
        <authorList>
            <person name="Miao H."/>
            <person name="Wang L."/>
            <person name="Qu L."/>
            <person name="Liu H."/>
            <person name="Sun Y."/>
            <person name="Le M."/>
            <person name="Wang Q."/>
            <person name="Wei S."/>
            <person name="Zheng Y."/>
            <person name="Lin W."/>
            <person name="Duan Y."/>
            <person name="Cao H."/>
            <person name="Xiong S."/>
            <person name="Wang X."/>
            <person name="Wei L."/>
            <person name="Li C."/>
            <person name="Ma Q."/>
            <person name="Ju M."/>
            <person name="Zhao R."/>
            <person name="Li G."/>
            <person name="Mu C."/>
            <person name="Tian Q."/>
            <person name="Mei H."/>
            <person name="Zhang T."/>
            <person name="Gao T."/>
            <person name="Zhang H."/>
        </authorList>
    </citation>
    <scope>NUCLEOTIDE SEQUENCE</scope>
    <source>
        <strain evidence="1">KEN1</strain>
    </source>
</reference>
<protein>
    <submittedName>
        <fullName evidence="1">Uncharacterized protein</fullName>
    </submittedName>
</protein>
<dbReference type="EMBL" id="JACGWN010000007">
    <property type="protein sequence ID" value="KAL0444449.1"/>
    <property type="molecule type" value="Genomic_DNA"/>
</dbReference>
<accession>A0AAW2WU07</accession>
<dbReference type="AlphaFoldDB" id="A0AAW2WU07"/>
<name>A0AAW2WU07_9LAMI</name>
<evidence type="ECO:0000313" key="1">
    <source>
        <dbReference type="EMBL" id="KAL0444449.1"/>
    </source>
</evidence>